<protein>
    <submittedName>
        <fullName evidence="3">Unannotated protein</fullName>
    </submittedName>
</protein>
<dbReference type="Pfam" id="PF00296">
    <property type="entry name" value="Bac_luciferase"/>
    <property type="match status" value="1"/>
</dbReference>
<evidence type="ECO:0000259" key="2">
    <source>
        <dbReference type="Pfam" id="PF00296"/>
    </source>
</evidence>
<dbReference type="PANTHER" id="PTHR43244">
    <property type="match status" value="1"/>
</dbReference>
<dbReference type="InterPro" id="IPR036661">
    <property type="entry name" value="Luciferase-like_sf"/>
</dbReference>
<evidence type="ECO:0000256" key="1">
    <source>
        <dbReference type="ARBA" id="ARBA00023002"/>
    </source>
</evidence>
<dbReference type="AlphaFoldDB" id="A0A6J6EA15"/>
<dbReference type="CDD" id="cd01097">
    <property type="entry name" value="Tetrahydromethanopterin_reductase"/>
    <property type="match status" value="1"/>
</dbReference>
<sequence>MNQQTSQRVAIYLQDAHRIREGMEFAKYAEERGFEAVWQAESRLVREATVPMAAFASVTDHIKVGSGVVDCWSRNPARLAATFSTLDDLAPGRVILGIGAWWDPLAQKVGIDRSRPLKVMREIVTVVRGLLNNETVTYDGEYVHLDGVELDYVYQERAPKNVPIYIGATGMQMMELTGEIADGVVLNYLVSPGYNDQALEALDKGARKAGRSLDDIDRPQLVVCSVHEDRQTALDMARLMVTQYLGQQPHIMKASGVPQSLLDEVGNVLTWPATHEQVVEASKLVPDEIVNMLTASGTPAEARAKVKHYIDHGCTSPILYPLGDVKAMIDAFSGWDGKS</sequence>
<reference evidence="3" key="1">
    <citation type="submission" date="2020-05" db="EMBL/GenBank/DDBJ databases">
        <authorList>
            <person name="Chiriac C."/>
            <person name="Salcher M."/>
            <person name="Ghai R."/>
            <person name="Kavagutti S V."/>
        </authorList>
    </citation>
    <scope>NUCLEOTIDE SEQUENCE</scope>
</reference>
<feature type="domain" description="Luciferase-like" evidence="2">
    <location>
        <begin position="14"/>
        <end position="315"/>
    </location>
</feature>
<name>A0A6J6EA15_9ZZZZ</name>
<dbReference type="InterPro" id="IPR050564">
    <property type="entry name" value="F420-G6PD/mer"/>
</dbReference>
<dbReference type="Gene3D" id="3.20.20.30">
    <property type="entry name" value="Luciferase-like domain"/>
    <property type="match status" value="1"/>
</dbReference>
<gene>
    <name evidence="3" type="ORF">UFOPK1722_00510</name>
</gene>
<accession>A0A6J6EA15</accession>
<dbReference type="InterPro" id="IPR011251">
    <property type="entry name" value="Luciferase-like_dom"/>
</dbReference>
<keyword evidence="1" id="KW-0560">Oxidoreductase</keyword>
<dbReference type="EMBL" id="CAEZTS010000031">
    <property type="protein sequence ID" value="CAB4572977.1"/>
    <property type="molecule type" value="Genomic_DNA"/>
</dbReference>
<dbReference type="PANTHER" id="PTHR43244:SF1">
    <property type="entry name" value="5,10-METHYLENETETRAHYDROMETHANOPTERIN REDUCTASE"/>
    <property type="match status" value="1"/>
</dbReference>
<organism evidence="3">
    <name type="scientific">freshwater metagenome</name>
    <dbReference type="NCBI Taxonomy" id="449393"/>
    <lineage>
        <taxon>unclassified sequences</taxon>
        <taxon>metagenomes</taxon>
        <taxon>ecological metagenomes</taxon>
    </lineage>
</organism>
<proteinExistence type="predicted"/>
<dbReference type="SUPFAM" id="SSF51679">
    <property type="entry name" value="Bacterial luciferase-like"/>
    <property type="match status" value="1"/>
</dbReference>
<dbReference type="GO" id="GO:0016705">
    <property type="term" value="F:oxidoreductase activity, acting on paired donors, with incorporation or reduction of molecular oxygen"/>
    <property type="evidence" value="ECO:0007669"/>
    <property type="project" value="InterPro"/>
</dbReference>
<evidence type="ECO:0000313" key="3">
    <source>
        <dbReference type="EMBL" id="CAB4572977.1"/>
    </source>
</evidence>